<accession>A0A180GWI7</accession>
<dbReference type="GO" id="GO:0005576">
    <property type="term" value="C:extracellular region"/>
    <property type="evidence" value="ECO:0007669"/>
    <property type="project" value="UniProtKB-SubCell"/>
</dbReference>
<dbReference type="GO" id="GO:0016158">
    <property type="term" value="F:inositol hexakisphosphate 3-phosphatase activity"/>
    <property type="evidence" value="ECO:0007669"/>
    <property type="project" value="UniProtKB-EC"/>
</dbReference>
<evidence type="ECO:0000256" key="1">
    <source>
        <dbReference type="ARBA" id="ARBA00004613"/>
    </source>
</evidence>
<feature type="chain" id="PRO_5008110351" description="Phytase A" evidence="18">
    <location>
        <begin position="31"/>
        <end position="473"/>
    </location>
</feature>
<dbReference type="InterPro" id="IPR000560">
    <property type="entry name" value="His_Pase_clade-2"/>
</dbReference>
<evidence type="ECO:0000256" key="6">
    <source>
        <dbReference type="ARBA" id="ARBA00023180"/>
    </source>
</evidence>
<feature type="disulfide bond" evidence="17">
    <location>
        <begin position="79"/>
        <end position="407"/>
    </location>
</feature>
<evidence type="ECO:0000313" key="19">
    <source>
        <dbReference type="EMBL" id="OAV96729.1"/>
    </source>
</evidence>
<dbReference type="GO" id="GO:0003993">
    <property type="term" value="F:acid phosphatase activity"/>
    <property type="evidence" value="ECO:0007669"/>
    <property type="project" value="TreeGrafter"/>
</dbReference>
<feature type="disulfide bond" evidence="17">
    <location>
        <begin position="428"/>
        <end position="444"/>
    </location>
</feature>
<evidence type="ECO:0000256" key="18">
    <source>
        <dbReference type="SAM" id="SignalP"/>
    </source>
</evidence>
<dbReference type="InterPro" id="IPR029033">
    <property type="entry name" value="His_PPase_superfam"/>
</dbReference>
<dbReference type="VEuPathDB" id="FungiDB:PTTG_12499"/>
<evidence type="ECO:0000256" key="3">
    <source>
        <dbReference type="ARBA" id="ARBA00022525"/>
    </source>
</evidence>
<name>A0A180GWI7_PUCT1</name>
<feature type="active site" description="Nucleophile" evidence="16">
    <location>
        <position position="90"/>
    </location>
</feature>
<evidence type="ECO:0000256" key="4">
    <source>
        <dbReference type="ARBA" id="ARBA00022801"/>
    </source>
</evidence>
<dbReference type="EnsemblFungi" id="PTTG_12499-t43_1">
    <property type="protein sequence ID" value="PTTG_12499-t43_1-p1"/>
    <property type="gene ID" value="PTTG_12499"/>
</dbReference>
<evidence type="ECO:0000256" key="13">
    <source>
        <dbReference type="ARBA" id="ARBA00043788"/>
    </source>
</evidence>
<dbReference type="PIRSF" id="PIRSF000894">
    <property type="entry name" value="Acid_phosphatase"/>
    <property type="match status" value="1"/>
</dbReference>
<gene>
    <name evidence="19" type="ORF">PTTG_12499</name>
</gene>
<evidence type="ECO:0000256" key="2">
    <source>
        <dbReference type="ARBA" id="ARBA00011245"/>
    </source>
</evidence>
<feature type="signal peptide" evidence="18">
    <location>
        <begin position="1"/>
        <end position="30"/>
    </location>
</feature>
<dbReference type="InterPro" id="IPR033379">
    <property type="entry name" value="Acid_Pase_AS"/>
</dbReference>
<evidence type="ECO:0000256" key="15">
    <source>
        <dbReference type="ARBA" id="ARBA00044262"/>
    </source>
</evidence>
<dbReference type="Proteomes" id="UP000005240">
    <property type="component" value="Unassembled WGS sequence"/>
</dbReference>
<keyword evidence="6" id="KW-0325">Glycoprotein</keyword>
<dbReference type="SUPFAM" id="SSF53254">
    <property type="entry name" value="Phosphoglycerate mutase-like"/>
    <property type="match status" value="1"/>
</dbReference>
<evidence type="ECO:0000256" key="14">
    <source>
        <dbReference type="ARBA" id="ARBA00044106"/>
    </source>
</evidence>
<keyword evidence="5 17" id="KW-1015">Disulfide bond</keyword>
<evidence type="ECO:0000256" key="10">
    <source>
        <dbReference type="ARBA" id="ARBA00043675"/>
    </source>
</evidence>
<dbReference type="PANTHER" id="PTHR20963">
    <property type="entry name" value="MULTIPLE INOSITOL POLYPHOSPHATE PHOSPHATASE-RELATED"/>
    <property type="match status" value="1"/>
</dbReference>
<evidence type="ECO:0000256" key="11">
    <source>
        <dbReference type="ARBA" id="ARBA00043721"/>
    </source>
</evidence>
<keyword evidence="4" id="KW-0378">Hydrolase</keyword>
<dbReference type="PANTHER" id="PTHR20963:SF24">
    <property type="entry name" value="3-PHYTASE B"/>
    <property type="match status" value="1"/>
</dbReference>
<dbReference type="CDD" id="cd07061">
    <property type="entry name" value="HP_HAP_like"/>
    <property type="match status" value="1"/>
</dbReference>
<dbReference type="Pfam" id="PF00328">
    <property type="entry name" value="His_Phos_2"/>
    <property type="match status" value="1"/>
</dbReference>
<dbReference type="Gene3D" id="3.40.50.1240">
    <property type="entry name" value="Phosphoglycerate mutase-like"/>
    <property type="match status" value="1"/>
</dbReference>
<evidence type="ECO:0000256" key="8">
    <source>
        <dbReference type="ARBA" id="ARBA00042300"/>
    </source>
</evidence>
<evidence type="ECO:0000256" key="5">
    <source>
        <dbReference type="ARBA" id="ARBA00023157"/>
    </source>
</evidence>
<comment type="subcellular location">
    <subcellularLocation>
        <location evidence="1">Secreted</location>
    </subcellularLocation>
</comment>
<reference evidence="20" key="4">
    <citation type="submission" date="2025-05" db="UniProtKB">
        <authorList>
            <consortium name="EnsemblFungi"/>
        </authorList>
    </citation>
    <scope>IDENTIFICATION</scope>
    <source>
        <strain evidence="20">isolate 1-1 / race 1 (BBBD)</strain>
    </source>
</reference>
<dbReference type="PROSITE" id="PS00616">
    <property type="entry name" value="HIS_ACID_PHOSPHAT_1"/>
    <property type="match status" value="1"/>
</dbReference>
<evidence type="ECO:0000256" key="16">
    <source>
        <dbReference type="PIRSR" id="PIRSR000894-1"/>
    </source>
</evidence>
<evidence type="ECO:0000256" key="12">
    <source>
        <dbReference type="ARBA" id="ARBA00043748"/>
    </source>
</evidence>
<evidence type="ECO:0000313" key="20">
    <source>
        <dbReference type="EnsemblFungi" id="PTTG_12499-t43_1-p1"/>
    </source>
</evidence>
<comment type="catalytic activity">
    <reaction evidence="13">
        <text>1D-myo-inositol hexakisphosphate + H2O = 1D-myo-inositol 1,2,4,5,6-pentakisphosphate + phosphate</text>
        <dbReference type="Rhea" id="RHEA:16989"/>
        <dbReference type="ChEBI" id="CHEBI:15377"/>
        <dbReference type="ChEBI" id="CHEBI:43474"/>
        <dbReference type="ChEBI" id="CHEBI:57798"/>
        <dbReference type="ChEBI" id="CHEBI:58130"/>
        <dbReference type="EC" id="3.1.3.8"/>
    </reaction>
    <physiologicalReaction direction="left-to-right" evidence="13">
        <dbReference type="Rhea" id="RHEA:16990"/>
    </physiologicalReaction>
</comment>
<dbReference type="AlphaFoldDB" id="A0A180GWI7"/>
<dbReference type="OrthoDB" id="6509975at2759"/>
<evidence type="ECO:0000256" key="7">
    <source>
        <dbReference type="ARBA" id="ARBA00041857"/>
    </source>
</evidence>
<reference evidence="20 21" key="3">
    <citation type="journal article" date="2017" name="G3 (Bethesda)">
        <title>Comparative analysis highlights variable genome content of wheat rusts and divergence of the mating loci.</title>
        <authorList>
            <person name="Cuomo C.A."/>
            <person name="Bakkeren G."/>
            <person name="Khalil H.B."/>
            <person name="Panwar V."/>
            <person name="Joly D."/>
            <person name="Linning R."/>
            <person name="Sakthikumar S."/>
            <person name="Song X."/>
            <person name="Adiconis X."/>
            <person name="Fan L."/>
            <person name="Goldberg J.M."/>
            <person name="Levin J.Z."/>
            <person name="Young S."/>
            <person name="Zeng Q."/>
            <person name="Anikster Y."/>
            <person name="Bruce M."/>
            <person name="Wang M."/>
            <person name="Yin C."/>
            <person name="McCallum B."/>
            <person name="Szabo L.J."/>
            <person name="Hulbert S."/>
            <person name="Chen X."/>
            <person name="Fellers J.P."/>
        </authorList>
    </citation>
    <scope>NUCLEOTIDE SEQUENCE</scope>
    <source>
        <strain evidence="20">isolate 1-1 / race 1 (BBBD)</strain>
        <strain evidence="21">Isolate 1-1 / race 1 (BBBD)</strain>
    </source>
</reference>
<feature type="active site" description="Proton donor" evidence="16">
    <location>
        <position position="358"/>
    </location>
</feature>
<comment type="catalytic activity">
    <reaction evidence="9">
        <text>1D-myo-inositol 1,2,5,6-tetrakisphosphate + H2O = 1D-myo-inositol 1,2,6-trisphosphate + phosphate</text>
        <dbReference type="Rhea" id="RHEA:77119"/>
        <dbReference type="ChEBI" id="CHEBI:15377"/>
        <dbReference type="ChEBI" id="CHEBI:43474"/>
        <dbReference type="ChEBI" id="CHEBI:195535"/>
        <dbReference type="ChEBI" id="CHEBI:195537"/>
    </reaction>
    <physiologicalReaction direction="left-to-right" evidence="9">
        <dbReference type="Rhea" id="RHEA:77120"/>
    </physiologicalReaction>
</comment>
<comment type="catalytic activity">
    <reaction evidence="10">
        <text>1D-myo-inositol 1,2-bisphosphate + H2O = 1D-myo-inositol 2-phosphate + phosphate</text>
        <dbReference type="Rhea" id="RHEA:77135"/>
        <dbReference type="ChEBI" id="CHEBI:15377"/>
        <dbReference type="ChEBI" id="CHEBI:43474"/>
        <dbReference type="ChEBI" id="CHEBI:84142"/>
        <dbReference type="ChEBI" id="CHEBI:195539"/>
    </reaction>
    <physiologicalReaction direction="left-to-right" evidence="10">
        <dbReference type="Rhea" id="RHEA:77136"/>
    </physiologicalReaction>
</comment>
<evidence type="ECO:0000313" key="21">
    <source>
        <dbReference type="Proteomes" id="UP000005240"/>
    </source>
</evidence>
<reference evidence="19" key="2">
    <citation type="submission" date="2016-05" db="EMBL/GenBank/DDBJ databases">
        <title>Comparative analysis highlights variable genome content of wheat rusts and divergence of the mating loci.</title>
        <authorList>
            <person name="Cuomo C.A."/>
            <person name="Bakkeren G."/>
            <person name="Szabo L."/>
            <person name="Khalil H."/>
            <person name="Joly D."/>
            <person name="Goldberg J."/>
            <person name="Young S."/>
            <person name="Zeng Q."/>
            <person name="Fellers J."/>
        </authorList>
    </citation>
    <scope>NUCLEOTIDE SEQUENCE [LARGE SCALE GENOMIC DNA]</scope>
    <source>
        <strain evidence="19">1-1 BBBD Race 1</strain>
    </source>
</reference>
<evidence type="ECO:0000256" key="17">
    <source>
        <dbReference type="PIRSR" id="PIRSR000894-2"/>
    </source>
</evidence>
<dbReference type="InterPro" id="IPR016274">
    <property type="entry name" value="Histidine_acid_Pase_euk"/>
</dbReference>
<dbReference type="STRING" id="630390.A0A180GWI7"/>
<protein>
    <recommendedName>
        <fullName evidence="14">Phytase A</fullName>
    </recommendedName>
    <alternativeName>
        <fullName evidence="15">Histidine acid phosphatase phyA</fullName>
    </alternativeName>
    <alternativeName>
        <fullName evidence="8">Myo-inositol hexakisphosphate phosphohydrolase A</fullName>
    </alternativeName>
    <alternativeName>
        <fullName evidence="7">Myo-inositol-hexaphosphate 3-phosphohydrolase A</fullName>
    </alternativeName>
</protein>
<keyword evidence="21" id="KW-1185">Reference proteome</keyword>
<proteinExistence type="predicted"/>
<evidence type="ECO:0000256" key="9">
    <source>
        <dbReference type="ARBA" id="ARBA00043670"/>
    </source>
</evidence>
<sequence>MESWTSMIWTFGAVLLLLFAHLSVISPVLADGQGQIHLALLASEPDASRQPLPKWIVRHAGPIAPFHQIGAYEPPPQGCRIVQVNRLQRHGSRYPTAKVNKRIQRALQKIRHATHLHESLSFITNYQYHLSQDSLLPLGALESFKSGVQFASRYQKLMNPEQLPFMRASSSQRVVDSAKNFTAGLASWLGIKINNIEPLVISEDPQSNNTLDNNSCPNRESRDEKHQWLEIFGKQVTERLNLLATDAHLNNQDTLALMQLCIFDSLADRKLSRFCGIFENLDWAGYGYYYDLEKYYDHGLGNRLGQAEGIGYVAELIARLTGDRKWVKHDESKVNQTLDQSSTTFPLDQSGYVDFSHDNQMIGILAALGLQVHEPLPGTGPPPSDKIWDVSKWMPFSSRLTTEKMICGHQNKQFVRFVLNDVILIPPCKTSDKHLMLEQSPFICPLDQFIESRRGLLIRAKNLHEQCFREEPQ</sequence>
<feature type="disulfide bond" evidence="17">
    <location>
        <begin position="261"/>
        <end position="275"/>
    </location>
</feature>
<keyword evidence="18" id="KW-0732">Signal</keyword>
<keyword evidence="3" id="KW-0964">Secreted</keyword>
<organism evidence="19">
    <name type="scientific">Puccinia triticina (isolate 1-1 / race 1 (BBBD))</name>
    <name type="common">Brown leaf rust fungus</name>
    <dbReference type="NCBI Taxonomy" id="630390"/>
    <lineage>
        <taxon>Eukaryota</taxon>
        <taxon>Fungi</taxon>
        <taxon>Dikarya</taxon>
        <taxon>Basidiomycota</taxon>
        <taxon>Pucciniomycotina</taxon>
        <taxon>Pucciniomycetes</taxon>
        <taxon>Pucciniales</taxon>
        <taxon>Pucciniaceae</taxon>
        <taxon>Puccinia</taxon>
    </lineage>
</organism>
<comment type="subunit">
    <text evidence="2">Monomer.</text>
</comment>
<dbReference type="EMBL" id="ADAS02000017">
    <property type="protein sequence ID" value="OAV96729.1"/>
    <property type="molecule type" value="Genomic_DNA"/>
</dbReference>
<reference evidence="19" key="1">
    <citation type="submission" date="2009-11" db="EMBL/GenBank/DDBJ databases">
        <authorList>
            <consortium name="The Broad Institute Genome Sequencing Platform"/>
            <person name="Ward D."/>
            <person name="Feldgarden M."/>
            <person name="Earl A."/>
            <person name="Young S.K."/>
            <person name="Zeng Q."/>
            <person name="Koehrsen M."/>
            <person name="Alvarado L."/>
            <person name="Berlin A."/>
            <person name="Bochicchio J."/>
            <person name="Borenstein D."/>
            <person name="Chapman S.B."/>
            <person name="Chen Z."/>
            <person name="Engels R."/>
            <person name="Freedman E."/>
            <person name="Gellesch M."/>
            <person name="Goldberg J."/>
            <person name="Griggs A."/>
            <person name="Gujja S."/>
            <person name="Heilman E."/>
            <person name="Heiman D."/>
            <person name="Hepburn T."/>
            <person name="Howarth C."/>
            <person name="Jen D."/>
            <person name="Larson L."/>
            <person name="Lewis B."/>
            <person name="Mehta T."/>
            <person name="Park D."/>
            <person name="Pearson M."/>
            <person name="Roberts A."/>
            <person name="Saif S."/>
            <person name="Shea T."/>
            <person name="Shenoy N."/>
            <person name="Sisk P."/>
            <person name="Stolte C."/>
            <person name="Sykes S."/>
            <person name="Thomson T."/>
            <person name="Walk T."/>
            <person name="White J."/>
            <person name="Yandava C."/>
            <person name="Izard J."/>
            <person name="Baranova O.V."/>
            <person name="Blanton J.M."/>
            <person name="Tanner A.C."/>
            <person name="Dewhirst F.E."/>
            <person name="Haas B."/>
            <person name="Nusbaum C."/>
            <person name="Birren B."/>
        </authorList>
    </citation>
    <scope>NUCLEOTIDE SEQUENCE [LARGE SCALE GENOMIC DNA]</scope>
    <source>
        <strain evidence="19">1-1 BBBD Race 1</strain>
    </source>
</reference>
<comment type="catalytic activity">
    <reaction evidence="11">
        <text>1D-myo-inositol 1,2,6-trisphosphate + H2O = 1D-myo-inositol 1,2-bisphosphate + phosphate</text>
        <dbReference type="Rhea" id="RHEA:77131"/>
        <dbReference type="ChEBI" id="CHEBI:15377"/>
        <dbReference type="ChEBI" id="CHEBI:43474"/>
        <dbReference type="ChEBI" id="CHEBI:195537"/>
        <dbReference type="ChEBI" id="CHEBI:195539"/>
    </reaction>
    <physiologicalReaction direction="left-to-right" evidence="11">
        <dbReference type="Rhea" id="RHEA:77132"/>
    </physiologicalReaction>
</comment>
<comment type="catalytic activity">
    <reaction evidence="12">
        <text>1D-myo-inositol 1,2,4,5,6-pentakisphosphate + H2O = 1D-myo-inositol 1,2,5,6-tetrakisphosphate + phosphate</text>
        <dbReference type="Rhea" id="RHEA:77115"/>
        <dbReference type="ChEBI" id="CHEBI:15377"/>
        <dbReference type="ChEBI" id="CHEBI:43474"/>
        <dbReference type="ChEBI" id="CHEBI:57798"/>
        <dbReference type="ChEBI" id="CHEBI:195535"/>
    </reaction>
    <physiologicalReaction direction="left-to-right" evidence="12">
        <dbReference type="Rhea" id="RHEA:77116"/>
    </physiologicalReaction>
</comment>